<reference evidence="2" key="1">
    <citation type="submission" date="2018-02" db="EMBL/GenBank/DDBJ databases">
        <title>Rhizophora mucronata_Transcriptome.</title>
        <authorList>
            <person name="Meera S.P."/>
            <person name="Sreeshan A."/>
            <person name="Augustine A."/>
        </authorList>
    </citation>
    <scope>NUCLEOTIDE SEQUENCE</scope>
    <source>
        <tissue evidence="2">Leaf</tissue>
    </source>
</reference>
<sequence length="35" mass="4076">MSLTSPPKTPAYSQTRTCKESIYLQSSHKHKLRRN</sequence>
<feature type="compositionally biased region" description="Polar residues" evidence="1">
    <location>
        <begin position="1"/>
        <end position="16"/>
    </location>
</feature>
<accession>A0A2P2MW88</accession>
<feature type="region of interest" description="Disordered" evidence="1">
    <location>
        <begin position="1"/>
        <end position="35"/>
    </location>
</feature>
<protein>
    <submittedName>
        <fullName evidence="2">Uncharacterized protein</fullName>
    </submittedName>
</protein>
<proteinExistence type="predicted"/>
<dbReference type="AlphaFoldDB" id="A0A2P2MW88"/>
<name>A0A2P2MW88_RHIMU</name>
<dbReference type="EMBL" id="GGEC01054002">
    <property type="protein sequence ID" value="MBX34486.1"/>
    <property type="molecule type" value="Transcribed_RNA"/>
</dbReference>
<organism evidence="2">
    <name type="scientific">Rhizophora mucronata</name>
    <name type="common">Asiatic mangrove</name>
    <dbReference type="NCBI Taxonomy" id="61149"/>
    <lineage>
        <taxon>Eukaryota</taxon>
        <taxon>Viridiplantae</taxon>
        <taxon>Streptophyta</taxon>
        <taxon>Embryophyta</taxon>
        <taxon>Tracheophyta</taxon>
        <taxon>Spermatophyta</taxon>
        <taxon>Magnoliopsida</taxon>
        <taxon>eudicotyledons</taxon>
        <taxon>Gunneridae</taxon>
        <taxon>Pentapetalae</taxon>
        <taxon>rosids</taxon>
        <taxon>fabids</taxon>
        <taxon>Malpighiales</taxon>
        <taxon>Rhizophoraceae</taxon>
        <taxon>Rhizophora</taxon>
    </lineage>
</organism>
<evidence type="ECO:0000256" key="1">
    <source>
        <dbReference type="SAM" id="MobiDB-lite"/>
    </source>
</evidence>
<evidence type="ECO:0000313" key="2">
    <source>
        <dbReference type="EMBL" id="MBX34486.1"/>
    </source>
</evidence>